<sequence>MKETQLLKGVLEGCVLSIIADHEVYGYELVQILKSYGFTTIVAGTVYPLLQKLEKQKCIKSKTLPSRDGPDRKYFFITKEGLLSLQEFENQWKGLVNKVNQIVRSERTSIDEQRNKSC</sequence>
<gene>
    <name evidence="2" type="ORF">CKN69_09660</name>
</gene>
<dbReference type="EMBL" id="NRPP01000017">
    <property type="protein sequence ID" value="TFJ24887.1"/>
    <property type="molecule type" value="Genomic_DNA"/>
</dbReference>
<proteinExistence type="predicted"/>
<evidence type="ECO:0000259" key="1">
    <source>
        <dbReference type="Pfam" id="PF03551"/>
    </source>
</evidence>
<dbReference type="InterPro" id="IPR052509">
    <property type="entry name" value="Metal_resp_DNA-bind_regulator"/>
</dbReference>
<reference evidence="2 3" key="1">
    <citation type="journal article" date="2018" name="Int. J. Food Microbiol.">
        <title>Growth of Carnobacterium spp. isolated from chilled vacuum-packaged meat under relevant acidic conditions.</title>
        <authorList>
            <person name="Zhang P."/>
            <person name="Badoni M."/>
            <person name="Ganzle M."/>
            <person name="Yang X."/>
        </authorList>
    </citation>
    <scope>NUCLEOTIDE SEQUENCE [LARGE SCALE GENOMIC DNA]</scope>
    <source>
        <strain evidence="2 3">B2</strain>
    </source>
</reference>
<feature type="domain" description="Transcription regulator PadR N-terminal" evidence="1">
    <location>
        <begin position="15"/>
        <end position="86"/>
    </location>
</feature>
<dbReference type="PANTHER" id="PTHR33169">
    <property type="entry name" value="PADR-FAMILY TRANSCRIPTIONAL REGULATOR"/>
    <property type="match status" value="1"/>
</dbReference>
<dbReference type="InterPro" id="IPR036390">
    <property type="entry name" value="WH_DNA-bd_sf"/>
</dbReference>
<dbReference type="InterPro" id="IPR036388">
    <property type="entry name" value="WH-like_DNA-bd_sf"/>
</dbReference>
<dbReference type="SUPFAM" id="SSF46785">
    <property type="entry name" value="Winged helix' DNA-binding domain"/>
    <property type="match status" value="1"/>
</dbReference>
<comment type="caution">
    <text evidence="2">The sequence shown here is derived from an EMBL/GenBank/DDBJ whole genome shotgun (WGS) entry which is preliminary data.</text>
</comment>
<dbReference type="Pfam" id="PF03551">
    <property type="entry name" value="PadR"/>
    <property type="match status" value="1"/>
</dbReference>
<dbReference type="Gene3D" id="1.10.10.10">
    <property type="entry name" value="Winged helix-like DNA-binding domain superfamily/Winged helix DNA-binding domain"/>
    <property type="match status" value="1"/>
</dbReference>
<dbReference type="PANTHER" id="PTHR33169:SF14">
    <property type="entry name" value="TRANSCRIPTIONAL REGULATOR RV3488"/>
    <property type="match status" value="1"/>
</dbReference>
<protein>
    <submittedName>
        <fullName evidence="2">PadR family transcriptional regulator</fullName>
    </submittedName>
</protein>
<organism evidence="2 3">
    <name type="scientific">Carnobacterium divergens</name>
    <name type="common">Lactobacillus divergens</name>
    <dbReference type="NCBI Taxonomy" id="2748"/>
    <lineage>
        <taxon>Bacteria</taxon>
        <taxon>Bacillati</taxon>
        <taxon>Bacillota</taxon>
        <taxon>Bacilli</taxon>
        <taxon>Lactobacillales</taxon>
        <taxon>Carnobacteriaceae</taxon>
        <taxon>Carnobacterium</taxon>
    </lineage>
</organism>
<evidence type="ECO:0000313" key="2">
    <source>
        <dbReference type="EMBL" id="TFJ24887.1"/>
    </source>
</evidence>
<dbReference type="RefSeq" id="WP_074402819.1">
    <property type="nucleotide sequence ID" value="NZ_CBCPJQ010000001.1"/>
</dbReference>
<dbReference type="Proteomes" id="UP000297938">
    <property type="component" value="Unassembled WGS sequence"/>
</dbReference>
<name>A0A2R8A0N6_CARDV</name>
<accession>A0A2R8A0N6</accession>
<dbReference type="InterPro" id="IPR005149">
    <property type="entry name" value="Tscrpt_reg_PadR_N"/>
</dbReference>
<evidence type="ECO:0000313" key="3">
    <source>
        <dbReference type="Proteomes" id="UP000297938"/>
    </source>
</evidence>
<dbReference type="STRING" id="2748.CDIV41_320430"/>
<dbReference type="AlphaFoldDB" id="A0A2R8A0N6"/>